<dbReference type="PROSITE" id="PS51257">
    <property type="entry name" value="PROKAR_LIPOPROTEIN"/>
    <property type="match status" value="1"/>
</dbReference>
<keyword evidence="1" id="KW-0732">Signal</keyword>
<dbReference type="EMBL" id="LUKE01000004">
    <property type="protein sequence ID" value="KYG63113.1"/>
    <property type="molecule type" value="Genomic_DNA"/>
</dbReference>
<protein>
    <recommendedName>
        <fullName evidence="4">EF-hand domain-containing protein</fullName>
    </recommendedName>
</protein>
<evidence type="ECO:0000256" key="1">
    <source>
        <dbReference type="SAM" id="SignalP"/>
    </source>
</evidence>
<reference evidence="2 3" key="1">
    <citation type="submission" date="2016-03" db="EMBL/GenBank/DDBJ databases">
        <authorList>
            <person name="Ploux O."/>
        </authorList>
    </citation>
    <scope>NUCLEOTIDE SEQUENCE [LARGE SCALE GENOMIC DNA]</scope>
    <source>
        <strain evidence="2 3">R0</strain>
    </source>
</reference>
<dbReference type="AlphaFoldDB" id="A0A150WHH9"/>
<dbReference type="InterPro" id="IPR011992">
    <property type="entry name" value="EF-hand-dom_pair"/>
</dbReference>
<dbReference type="RefSeq" id="WP_061836188.1">
    <property type="nucleotide sequence ID" value="NZ_LUKE01000004.1"/>
</dbReference>
<gene>
    <name evidence="2" type="ORF">AZI86_15470</name>
</gene>
<accession>A0A150WHH9</accession>
<feature type="chain" id="PRO_5007572868" description="EF-hand domain-containing protein" evidence="1">
    <location>
        <begin position="21"/>
        <end position="1012"/>
    </location>
</feature>
<dbReference type="OrthoDB" id="5287069at2"/>
<evidence type="ECO:0000313" key="2">
    <source>
        <dbReference type="EMBL" id="KYG63113.1"/>
    </source>
</evidence>
<proteinExistence type="predicted"/>
<organism evidence="2 3">
    <name type="scientific">Bdellovibrio bacteriovorus</name>
    <dbReference type="NCBI Taxonomy" id="959"/>
    <lineage>
        <taxon>Bacteria</taxon>
        <taxon>Pseudomonadati</taxon>
        <taxon>Bdellovibrionota</taxon>
        <taxon>Bdellovibrionia</taxon>
        <taxon>Bdellovibrionales</taxon>
        <taxon>Pseudobdellovibrionaceae</taxon>
        <taxon>Bdellovibrio</taxon>
    </lineage>
</organism>
<name>A0A150WHH9_BDEBC</name>
<evidence type="ECO:0000313" key="3">
    <source>
        <dbReference type="Proteomes" id="UP000075320"/>
    </source>
</evidence>
<evidence type="ECO:0008006" key="4">
    <source>
        <dbReference type="Google" id="ProtNLM"/>
    </source>
</evidence>
<keyword evidence="3" id="KW-1185">Reference proteome</keyword>
<comment type="caution">
    <text evidence="2">The sequence shown here is derived from an EMBL/GenBank/DDBJ whole genome shotgun (WGS) entry which is preliminary data.</text>
</comment>
<feature type="signal peptide" evidence="1">
    <location>
        <begin position="1"/>
        <end position="20"/>
    </location>
</feature>
<dbReference type="SUPFAM" id="SSF47473">
    <property type="entry name" value="EF-hand"/>
    <property type="match status" value="2"/>
</dbReference>
<dbReference type="Proteomes" id="UP000075320">
    <property type="component" value="Unassembled WGS sequence"/>
</dbReference>
<sequence length="1012" mass="113807">MFSKISFVAGLLALTWGLTACDSKVGEAPPPPTNQEFGGAQCLSAVKPVVTAFVKGEATTRDIEASWDCAGSAVEKFKRYVRGRSSDRYTSQELATFLEKNFLSGETITPQLQTEFMKLKQLFVGGSGDYLTREEIDKLLVLFDNFSDISVRVNPYMKVFVFNWSASDSAKMQDNLKYFEQANIEIQNAARSLAALIEKNGQSYLLSDFVVLTNELSAFFGESWEFPEQISRYMPIIQKVKKALAGGEENSIVPSEWARFLLLGSRGYVQYLRYYYFLKSVPETGMAYRLSYIASSADDLLSMFQDFVAEKPEGKVTSEELGDFLKTLGDVWPSFKISDKLLLESMRIKQLLFGGNLTDFTTQDFEKARSKVVRVKSVTERFLPYYNVYAGEWDPSLYSDEEAQEFFAEAKAALQSASKDAAVLFETSYDLKDLISLLEEVEKLYPPAKGEEGLATAIKKYVPLILDTKNMIFGTNDTILHKEHWPALASLASRIYGEYLYYDYFIKDKPADRLGTLLALSNTSNQTLNLVKELIDQKKQGYFSKTELNKIAIHLVKLDILPSSFSSEIIDRLLDVVLNRVLVTPERRLQGAKPNVLNASAVEVARQELQIWLDTQAWIAKQTENLKSSEGFRSSRMIQLLENAKGSSSSSKALKIGTGELLLAVSSPVPMTVDSEGRLNISNREVHYYTAKSLTRLNMNRTVTRIAIRAFITSTQRLSSYSGVTLDETQNAFKSLRSVLVQMGLIDDKNMTFASSRFREANIFVPHSDGNNLLSFAEGVDLVGMIWSGLAINTKMKSYLFQDCFNGRSNVRNSEKVSVKCAAASYRRHLSKAASSMPEHTKFYTTLPEGMWPQYIENIFKSAGYIPDGKGVASLNDIMLAPHVIQYIEMLYARFDTSKDNYISTEEAMKAFPAFKGVMLELAADQIKNGTIKESDLIDVFGFILRYGHPPTTLGEKMKFLFNWKGKPEKWDIWAGRSQLSEILGYIADEVNKAAKNNKPVKMDFNLKTSEP</sequence>